<accession>A0AAF5PYS6</accession>
<dbReference type="Proteomes" id="UP000093561">
    <property type="component" value="Unassembled WGS sequence"/>
</dbReference>
<protein>
    <submittedName>
        <fullName evidence="3">Uncharacterized protein</fullName>
    </submittedName>
</protein>
<dbReference type="WBParaSite" id="mrna-Wban_07288">
    <property type="protein sequence ID" value="mrna-Wban_07288"/>
    <property type="gene ID" value="Wban_07288"/>
</dbReference>
<dbReference type="AlphaFoldDB" id="A0AAF5PYS6"/>
<name>A0AAF5PYS6_WUCBA</name>
<reference evidence="2" key="2">
    <citation type="journal article" date="2016" name="Mol. Ecol.">
        <title>Population genomics of the filarial nematode parasite Wuchereria bancrofti from mosquitoes.</title>
        <authorList>
            <person name="Small S.T."/>
            <person name="Reimer L.J."/>
            <person name="Tisch D.J."/>
            <person name="King C.L."/>
            <person name="Christensen B.M."/>
            <person name="Siba P.M."/>
            <person name="Kazura J.W."/>
            <person name="Serre D."/>
            <person name="Zimmerman P.A."/>
        </authorList>
    </citation>
    <scope>NUCLEOTIDE SEQUENCE</scope>
    <source>
        <strain evidence="2">pt0022</strain>
    </source>
</reference>
<feature type="signal peptide" evidence="1">
    <location>
        <begin position="1"/>
        <end position="21"/>
    </location>
</feature>
<feature type="chain" id="PRO_5041988613" evidence="1">
    <location>
        <begin position="22"/>
        <end position="69"/>
    </location>
</feature>
<reference evidence="2" key="1">
    <citation type="submission" date="2015-03" db="EMBL/GenBank/DDBJ databases">
        <title>Wuchereria bancrofti Genome Sequencing Papua New Guinea Strain.</title>
        <authorList>
            <person name="Small S.T."/>
            <person name="Serre D."/>
            <person name="Zimmerman P.A."/>
        </authorList>
    </citation>
    <scope>NUCLEOTIDE SEQUENCE [LARGE SCALE GENOMIC DNA]</scope>
    <source>
        <strain evidence="2">pt0022</strain>
    </source>
</reference>
<proteinExistence type="predicted"/>
<reference evidence="3" key="3">
    <citation type="submission" date="2024-02" db="UniProtKB">
        <authorList>
            <consortium name="WormBaseParasite"/>
        </authorList>
    </citation>
    <scope>IDENTIFICATION</scope>
    <source>
        <strain evidence="3">pt0022</strain>
    </source>
</reference>
<evidence type="ECO:0000313" key="3">
    <source>
        <dbReference type="WBParaSite" id="mrna-Wban_07288"/>
    </source>
</evidence>
<evidence type="ECO:0000256" key="1">
    <source>
        <dbReference type="SAM" id="SignalP"/>
    </source>
</evidence>
<keyword evidence="1" id="KW-0732">Signal</keyword>
<evidence type="ECO:0000313" key="2">
    <source>
        <dbReference type="Proteomes" id="UP000093561"/>
    </source>
</evidence>
<sequence>MRLSLSYPMVVLLLIIAITQSFVLQELPLNQYSLKRYNRNFDPIDFENYIPYYKPSMLDYRRFREVSLI</sequence>
<organism evidence="2 3">
    <name type="scientific">Wuchereria bancrofti</name>
    <dbReference type="NCBI Taxonomy" id="6293"/>
    <lineage>
        <taxon>Eukaryota</taxon>
        <taxon>Metazoa</taxon>
        <taxon>Ecdysozoa</taxon>
        <taxon>Nematoda</taxon>
        <taxon>Chromadorea</taxon>
        <taxon>Rhabditida</taxon>
        <taxon>Spirurina</taxon>
        <taxon>Spiruromorpha</taxon>
        <taxon>Filarioidea</taxon>
        <taxon>Onchocercidae</taxon>
        <taxon>Wuchereria</taxon>
    </lineage>
</organism>